<feature type="compositionally biased region" description="Gly residues" evidence="2">
    <location>
        <begin position="593"/>
        <end position="604"/>
    </location>
</feature>
<dbReference type="InParanoid" id="D8U8H8"/>
<evidence type="ECO:0000256" key="1">
    <source>
        <dbReference type="SAM" id="Coils"/>
    </source>
</evidence>
<dbReference type="EMBL" id="GL378368">
    <property type="protein sequence ID" value="EFJ43926.1"/>
    <property type="molecule type" value="Genomic_DNA"/>
</dbReference>
<feature type="compositionally biased region" description="Gly residues" evidence="2">
    <location>
        <begin position="777"/>
        <end position="787"/>
    </location>
</feature>
<feature type="region of interest" description="Disordered" evidence="2">
    <location>
        <begin position="570"/>
        <end position="635"/>
    </location>
</feature>
<reference evidence="3 4" key="1">
    <citation type="journal article" date="2010" name="Science">
        <title>Genomic analysis of organismal complexity in the multicellular green alga Volvox carteri.</title>
        <authorList>
            <person name="Prochnik S.E."/>
            <person name="Umen J."/>
            <person name="Nedelcu A.M."/>
            <person name="Hallmann A."/>
            <person name="Miller S.M."/>
            <person name="Nishii I."/>
            <person name="Ferris P."/>
            <person name="Kuo A."/>
            <person name="Mitros T."/>
            <person name="Fritz-Laylin L.K."/>
            <person name="Hellsten U."/>
            <person name="Chapman J."/>
            <person name="Simakov O."/>
            <person name="Rensing S.A."/>
            <person name="Terry A."/>
            <person name="Pangilinan J."/>
            <person name="Kapitonov V."/>
            <person name="Jurka J."/>
            <person name="Salamov A."/>
            <person name="Shapiro H."/>
            <person name="Schmutz J."/>
            <person name="Grimwood J."/>
            <person name="Lindquist E."/>
            <person name="Lucas S."/>
            <person name="Grigoriev I.V."/>
            <person name="Schmitt R."/>
            <person name="Kirk D."/>
            <person name="Rokhsar D.S."/>
        </authorList>
    </citation>
    <scope>NUCLEOTIDE SEQUENCE [LARGE SCALE GENOMIC DNA]</scope>
    <source>
        <strain evidence="4">f. Nagariensis / Eve</strain>
    </source>
</reference>
<feature type="region of interest" description="Disordered" evidence="2">
    <location>
        <begin position="459"/>
        <end position="480"/>
    </location>
</feature>
<evidence type="ECO:0000313" key="4">
    <source>
        <dbReference type="Proteomes" id="UP000001058"/>
    </source>
</evidence>
<feature type="coiled-coil region" evidence="1">
    <location>
        <begin position="660"/>
        <end position="728"/>
    </location>
</feature>
<evidence type="ECO:0000256" key="2">
    <source>
        <dbReference type="SAM" id="MobiDB-lite"/>
    </source>
</evidence>
<organism evidence="4">
    <name type="scientific">Volvox carteri f. nagariensis</name>
    <dbReference type="NCBI Taxonomy" id="3068"/>
    <lineage>
        <taxon>Eukaryota</taxon>
        <taxon>Viridiplantae</taxon>
        <taxon>Chlorophyta</taxon>
        <taxon>core chlorophytes</taxon>
        <taxon>Chlorophyceae</taxon>
        <taxon>CS clade</taxon>
        <taxon>Chlamydomonadales</taxon>
        <taxon>Volvocaceae</taxon>
        <taxon>Volvox</taxon>
    </lineage>
</organism>
<dbReference type="Proteomes" id="UP000001058">
    <property type="component" value="Unassembled WGS sequence"/>
</dbReference>
<feature type="compositionally biased region" description="Low complexity" evidence="2">
    <location>
        <begin position="463"/>
        <end position="474"/>
    </location>
</feature>
<feature type="coiled-coil region" evidence="1">
    <location>
        <begin position="1474"/>
        <end position="1535"/>
    </location>
</feature>
<name>D8U8H8_VOLCA</name>
<dbReference type="PANTHER" id="PTHR23159">
    <property type="entry name" value="CENTROSOMAL PROTEIN 2"/>
    <property type="match status" value="1"/>
</dbReference>
<dbReference type="STRING" id="3068.D8U8H8"/>
<feature type="compositionally biased region" description="Polar residues" evidence="2">
    <location>
        <begin position="33"/>
        <end position="43"/>
    </location>
</feature>
<feature type="coiled-coil region" evidence="1">
    <location>
        <begin position="813"/>
        <end position="840"/>
    </location>
</feature>
<accession>D8U8H8</accession>
<feature type="coiled-coil region" evidence="1">
    <location>
        <begin position="871"/>
        <end position="1080"/>
    </location>
</feature>
<feature type="region of interest" description="Disordered" evidence="2">
    <location>
        <begin position="765"/>
        <end position="792"/>
    </location>
</feature>
<proteinExistence type="predicted"/>
<dbReference type="GeneID" id="9621797"/>
<gene>
    <name evidence="3" type="ORF">VOLCADRAFT_95833</name>
</gene>
<feature type="coiled-coil region" evidence="1">
    <location>
        <begin position="1180"/>
        <end position="1445"/>
    </location>
</feature>
<feature type="compositionally biased region" description="Low complexity" evidence="2">
    <location>
        <begin position="153"/>
        <end position="182"/>
    </location>
</feature>
<dbReference type="OrthoDB" id="542636at2759"/>
<feature type="region of interest" description="Disordered" evidence="2">
    <location>
        <begin position="115"/>
        <end position="182"/>
    </location>
</feature>
<feature type="region of interest" description="Disordered" evidence="2">
    <location>
        <begin position="30"/>
        <end position="88"/>
    </location>
</feature>
<dbReference type="RefSeq" id="XP_002954938.1">
    <property type="nucleotide sequence ID" value="XM_002954892.1"/>
</dbReference>
<keyword evidence="4" id="KW-1185">Reference proteome</keyword>
<evidence type="ECO:0000313" key="3">
    <source>
        <dbReference type="EMBL" id="EFJ43926.1"/>
    </source>
</evidence>
<keyword evidence="1" id="KW-0175">Coiled coil</keyword>
<dbReference type="PANTHER" id="PTHR23159:SF31">
    <property type="entry name" value="CENTROSOME-ASSOCIATED PROTEIN CEP250 ISOFORM X1"/>
    <property type="match status" value="1"/>
</dbReference>
<sequence>MAETSAWAHAARLSDARKMEQIEQLLRGAVAATNGSQQRSLSSGRHPRLGGGNALQGQHQAASGAFYGDLGGPQATGQSPRPRSVSVGRRHLQDMHELVNVMHEISSTGQEIRNMARRSQEQQQGLLGDERRMPGGSSSTDGRASAGPGSKLSGSAATATAASGRGYTTTVSTGAASSAAGGSSIVGGLRGAPSGGGTSASGKGVARSILGGVESLTTKLEMLGGRLTPRKASPRAEQQRDTSVGRRNLTSSGDGPNLRDMLAEVNAGLLQGSRDQRPSAPSAASLVQGARHMAFDPASRRVSAASGGGGGGAAAGLYGSTAASLILADRHQRAEDMLAADRLLEDLHAQIRSASSALRLKVAEARPLLALEGRRPPAGAAAGRGVVPVALLPVAACCSRSLPRCLKPCRRRRRRLYGAHLLTDRSTAGGVSESTADLDATLGQQLRNLDRLTRNIGGLVTPETESSTGSAGVTSAGGGGEASSSLLAMARLGDRRDAPTVAAAATAIAAGSGPLRRNGTAAPFMLGPKAAWLEDAVAATSTPPGSNWTSATVGAIAGGAPLGLTAGAAAPVSARGDGKPGVKPSSSHHMGSSGAGGSGAGSGGAALAANNNVLPHHQLPPGASQGSRRPEEGVGLDGLNMAFLMQQRNKEKTRREELGAAEAAVAAARARQEAAQMQAQHDTLVTRYLAERQRVELSDVAANTAAQLRDLQSQVQDARAREEVMRRQMEHTAAAMSDQAAAGARQRTTVELALQEFLNLLESASSSSSSSSATGSLSGGRGSGQSGVGSHQADLESLIDAMRLRLREHGDIARRQREMLEAMEAKLAEERAAAAAAREAACSERTGAVTLATQQATFQKDRAETLQREMVSKLEARVRQVEDERERALRQRDTAEMSLQAQHAQLEAAQKQQDTLVGRLYDGQRAREDAEVLQAQIRSLGRQLEEARAAADRSDALECRVVSEREAREELDKLIKLKKDAKLAALQSQLTEREAALESSRRRIRELESAANSAVSSRQVATEEVSKRSAEVRTLTTENARMFHLLEKLQQEKRAADAEVQKLTAQVLTLQQDAAALRTDLAATRDQLNLARESNVVRDATLAQHHLSADLAAARSEAAALRAAHEAAGEYAQAMARSLRQHGLTPPPPPSSADVTSHIGELQVIQPLPTPPKVGDGAKLATESNALAEARAEASELRQQLSDARTDIERLRRESQSLAERYSQLESAHAVSQQSWQHSASVDATALHKLTQERDELQLQLHSMQVAGNQDADELRRKLMRMEVQVESLSSSKREAEERIRVLTQDLGTLRKALGDKEAQMEAMRLALEDAKRAAAQAAEMQHQAEAQVAQAERARLAAVAEADKARSAMEAERARAAAAAEAEAARAREEAAVAVEKEKARLAEEAEKARADAAEELAKQAAELSRMQSEVERLEKDLEDRNAEYAGLYDYCSQMIGERNTAIEERDALSASAASVAAEVAALRQEVEELREDLADKEQRLAVKPKMAELQYRINELSAQVADLTTERDAAVAETNQLTVKLQEETEAHFQTDGRRVRLGEEVERLRGILKMYSIPF</sequence>
<feature type="region of interest" description="Disordered" evidence="2">
    <location>
        <begin position="224"/>
        <end position="258"/>
    </location>
</feature>
<feature type="compositionally biased region" description="Low complexity" evidence="2">
    <location>
        <begin position="765"/>
        <end position="776"/>
    </location>
</feature>
<protein>
    <submittedName>
        <fullName evidence="3">Uncharacterized protein</fullName>
    </submittedName>
</protein>
<dbReference type="KEGG" id="vcn:VOLCADRAFT_95833"/>